<dbReference type="InterPro" id="IPR000618">
    <property type="entry name" value="Insect_cuticle"/>
</dbReference>
<dbReference type="AlphaFoldDB" id="A0AAN7P9V6"/>
<feature type="signal peptide" evidence="2">
    <location>
        <begin position="1"/>
        <end position="17"/>
    </location>
</feature>
<sequence length="157" mass="17263">MKTILLSVVAFATVIIAAPQHGPDHNAVIVKYNSDNLGFDGYNYGYETSNKISHQETGQLVNPGTEHESMSVRGQYSYLGVDGVLYTRTTEQLRKGWENMKSRRKKKLANEKVNRIATGGGSYTPPVDVENAVVDDVLDLVDIEIKDSIESSRVCAG</sequence>
<dbReference type="GO" id="GO:0042302">
    <property type="term" value="F:structural constituent of cuticle"/>
    <property type="evidence" value="ECO:0007669"/>
    <property type="project" value="UniProtKB-UniRule"/>
</dbReference>
<protein>
    <submittedName>
        <fullName evidence="3">Uncharacterized protein</fullName>
    </submittedName>
</protein>
<keyword evidence="2" id="KW-0732">Signal</keyword>
<reference evidence="4" key="1">
    <citation type="submission" date="2023-01" db="EMBL/GenBank/DDBJ databases">
        <title>Key to firefly adult light organ development and bioluminescence: homeobox transcription factors regulate luciferase expression and transportation to peroxisome.</title>
        <authorList>
            <person name="Fu X."/>
        </authorList>
    </citation>
    <scope>NUCLEOTIDE SEQUENCE [LARGE SCALE GENOMIC DNA]</scope>
</reference>
<keyword evidence="1" id="KW-0193">Cuticle</keyword>
<proteinExistence type="predicted"/>
<gene>
    <name evidence="3" type="ORF">RN001_008628</name>
</gene>
<organism evidence="3 4">
    <name type="scientific">Aquatica leii</name>
    <dbReference type="NCBI Taxonomy" id="1421715"/>
    <lineage>
        <taxon>Eukaryota</taxon>
        <taxon>Metazoa</taxon>
        <taxon>Ecdysozoa</taxon>
        <taxon>Arthropoda</taxon>
        <taxon>Hexapoda</taxon>
        <taxon>Insecta</taxon>
        <taxon>Pterygota</taxon>
        <taxon>Neoptera</taxon>
        <taxon>Endopterygota</taxon>
        <taxon>Coleoptera</taxon>
        <taxon>Polyphaga</taxon>
        <taxon>Elateriformia</taxon>
        <taxon>Elateroidea</taxon>
        <taxon>Lampyridae</taxon>
        <taxon>Luciolinae</taxon>
        <taxon>Aquatica</taxon>
    </lineage>
</organism>
<dbReference type="PROSITE" id="PS51155">
    <property type="entry name" value="CHIT_BIND_RR_2"/>
    <property type="match status" value="1"/>
</dbReference>
<evidence type="ECO:0000313" key="3">
    <source>
        <dbReference type="EMBL" id="KAK4880482.1"/>
    </source>
</evidence>
<evidence type="ECO:0000313" key="4">
    <source>
        <dbReference type="Proteomes" id="UP001353858"/>
    </source>
</evidence>
<dbReference type="EMBL" id="JARPUR010000003">
    <property type="protein sequence ID" value="KAK4880482.1"/>
    <property type="molecule type" value="Genomic_DNA"/>
</dbReference>
<feature type="chain" id="PRO_5043030086" evidence="2">
    <location>
        <begin position="18"/>
        <end position="157"/>
    </location>
</feature>
<evidence type="ECO:0000256" key="1">
    <source>
        <dbReference type="PROSITE-ProRule" id="PRU00497"/>
    </source>
</evidence>
<comment type="caution">
    <text evidence="3">The sequence shown here is derived from an EMBL/GenBank/DDBJ whole genome shotgun (WGS) entry which is preliminary data.</text>
</comment>
<keyword evidence="4" id="KW-1185">Reference proteome</keyword>
<name>A0AAN7P9V6_9COLE</name>
<dbReference type="Proteomes" id="UP001353858">
    <property type="component" value="Unassembled WGS sequence"/>
</dbReference>
<evidence type="ECO:0000256" key="2">
    <source>
        <dbReference type="SAM" id="SignalP"/>
    </source>
</evidence>
<dbReference type="Pfam" id="PF00379">
    <property type="entry name" value="Chitin_bind_4"/>
    <property type="match status" value="1"/>
</dbReference>
<accession>A0AAN7P9V6</accession>